<dbReference type="NCBIfam" id="TIGR01244">
    <property type="entry name" value="TIGR01244 family sulfur transferase"/>
    <property type="match status" value="1"/>
</dbReference>
<dbReference type="OrthoDB" id="9805710at2"/>
<dbReference type="InterPro" id="IPR005939">
    <property type="entry name" value="BLH_phosphatase-like"/>
</dbReference>
<sequence>MDARQITDRYAVSPQIEPEDAAALRDAGFATVICNRPDAEVPPALQADAIGAAMRAAGLRFEVLPITHQTLTPENAARQAQIIEESEGPVLAYCASGTRSTFIWALGAAGKMSADDIVAAGAQAGYDLSPLRPTIAAASARG</sequence>
<reference evidence="2 3" key="1">
    <citation type="submission" date="2016-10" db="EMBL/GenBank/DDBJ databases">
        <authorList>
            <person name="de Groot N.N."/>
        </authorList>
    </citation>
    <scope>NUCLEOTIDE SEQUENCE [LARGE SCALE GENOMIC DNA]</scope>
    <source>
        <strain evidence="2 3">DSM 26880</strain>
    </source>
</reference>
<name>A0A1H3JQ57_9RHOB</name>
<dbReference type="CDD" id="cd14503">
    <property type="entry name" value="PTP-bact"/>
    <property type="match status" value="1"/>
</dbReference>
<gene>
    <name evidence="2" type="ORF">SAMN05444340_107150</name>
</gene>
<dbReference type="GO" id="GO:0016787">
    <property type="term" value="F:hydrolase activity"/>
    <property type="evidence" value="ECO:0007669"/>
    <property type="project" value="InterPro"/>
</dbReference>
<dbReference type="Gene3D" id="3.90.190.10">
    <property type="entry name" value="Protein tyrosine phosphatase superfamily"/>
    <property type="match status" value="1"/>
</dbReference>
<dbReference type="SUPFAM" id="SSF52799">
    <property type="entry name" value="(Phosphotyrosine protein) phosphatases II"/>
    <property type="match status" value="1"/>
</dbReference>
<protein>
    <submittedName>
        <fullName evidence="2">TIGR01244 family protein</fullName>
    </submittedName>
</protein>
<evidence type="ECO:0000259" key="1">
    <source>
        <dbReference type="Pfam" id="PF04273"/>
    </source>
</evidence>
<dbReference type="EMBL" id="FNPF01000007">
    <property type="protein sequence ID" value="SDY41508.1"/>
    <property type="molecule type" value="Genomic_DNA"/>
</dbReference>
<dbReference type="STRING" id="321339.SAMN05444340_107150"/>
<feature type="domain" description="Beta-lactamase hydrolase-like protein phosphatase-like" evidence="1">
    <location>
        <begin position="2"/>
        <end position="110"/>
    </location>
</feature>
<organism evidence="2 3">
    <name type="scientific">Citreimonas salinaria</name>
    <dbReference type="NCBI Taxonomy" id="321339"/>
    <lineage>
        <taxon>Bacteria</taxon>
        <taxon>Pseudomonadati</taxon>
        <taxon>Pseudomonadota</taxon>
        <taxon>Alphaproteobacteria</taxon>
        <taxon>Rhodobacterales</taxon>
        <taxon>Roseobacteraceae</taxon>
        <taxon>Citreimonas</taxon>
    </lineage>
</organism>
<evidence type="ECO:0000313" key="2">
    <source>
        <dbReference type="EMBL" id="SDY41508.1"/>
    </source>
</evidence>
<proteinExistence type="predicted"/>
<dbReference type="Proteomes" id="UP000199286">
    <property type="component" value="Unassembled WGS sequence"/>
</dbReference>
<evidence type="ECO:0000313" key="3">
    <source>
        <dbReference type="Proteomes" id="UP000199286"/>
    </source>
</evidence>
<keyword evidence="3" id="KW-1185">Reference proteome</keyword>
<dbReference type="Pfam" id="PF04273">
    <property type="entry name" value="BLH_phosphatase"/>
    <property type="match status" value="1"/>
</dbReference>
<dbReference type="AlphaFoldDB" id="A0A1H3JQ57"/>
<dbReference type="RefSeq" id="WP_089883206.1">
    <property type="nucleotide sequence ID" value="NZ_FNPF01000007.1"/>
</dbReference>
<dbReference type="InterPro" id="IPR029021">
    <property type="entry name" value="Prot-tyrosine_phosphatase-like"/>
</dbReference>
<accession>A0A1H3JQ57</accession>